<accession>A0A0L0G209</accession>
<gene>
    <name evidence="1" type="ORF">SARC_04865</name>
</gene>
<dbReference type="EMBL" id="KQ241885">
    <property type="protein sequence ID" value="KNC82866.1"/>
    <property type="molecule type" value="Genomic_DNA"/>
</dbReference>
<organism evidence="1 2">
    <name type="scientific">Sphaeroforma arctica JP610</name>
    <dbReference type="NCBI Taxonomy" id="667725"/>
    <lineage>
        <taxon>Eukaryota</taxon>
        <taxon>Ichthyosporea</taxon>
        <taxon>Ichthyophonida</taxon>
        <taxon>Sphaeroforma</taxon>
    </lineage>
</organism>
<reference evidence="1 2" key="1">
    <citation type="submission" date="2011-02" db="EMBL/GenBank/DDBJ databases">
        <title>The Genome Sequence of Sphaeroforma arctica JP610.</title>
        <authorList>
            <consortium name="The Broad Institute Genome Sequencing Platform"/>
            <person name="Russ C."/>
            <person name="Cuomo C."/>
            <person name="Young S.K."/>
            <person name="Zeng Q."/>
            <person name="Gargeya S."/>
            <person name="Alvarado L."/>
            <person name="Berlin A."/>
            <person name="Chapman S.B."/>
            <person name="Chen Z."/>
            <person name="Freedman E."/>
            <person name="Gellesch M."/>
            <person name="Goldberg J."/>
            <person name="Griggs A."/>
            <person name="Gujja S."/>
            <person name="Heilman E."/>
            <person name="Heiman D."/>
            <person name="Howarth C."/>
            <person name="Mehta T."/>
            <person name="Neiman D."/>
            <person name="Pearson M."/>
            <person name="Roberts A."/>
            <person name="Saif S."/>
            <person name="Shea T."/>
            <person name="Shenoy N."/>
            <person name="Sisk P."/>
            <person name="Stolte C."/>
            <person name="Sykes S."/>
            <person name="White J."/>
            <person name="Yandava C."/>
            <person name="Burger G."/>
            <person name="Gray M.W."/>
            <person name="Holland P.W.H."/>
            <person name="King N."/>
            <person name="Lang F.B.F."/>
            <person name="Roger A.J."/>
            <person name="Ruiz-Trillo I."/>
            <person name="Haas B."/>
            <person name="Nusbaum C."/>
            <person name="Birren B."/>
        </authorList>
    </citation>
    <scope>NUCLEOTIDE SEQUENCE [LARGE SCALE GENOMIC DNA]</scope>
    <source>
        <strain evidence="1 2">JP610</strain>
    </source>
</reference>
<dbReference type="AlphaFoldDB" id="A0A0L0G209"/>
<proteinExistence type="predicted"/>
<sequence>MSLVESALAFAQSIFHAEKVKEWTDAANSRAHAPIIIGVASSGRPQQLLRFGIGPLSRSHDLLATALKRRGQATEQSDARRILNTTPDSYSRLIRAQSMLPTKPATTLWERLRASIGTSRNQIETASLEPHCLPPDHRLPLAAVDGYYPTYPPLLTVAPNS</sequence>
<evidence type="ECO:0000313" key="2">
    <source>
        <dbReference type="Proteomes" id="UP000054560"/>
    </source>
</evidence>
<dbReference type="Proteomes" id="UP000054560">
    <property type="component" value="Unassembled WGS sequence"/>
</dbReference>
<dbReference type="GeneID" id="25905369"/>
<keyword evidence="2" id="KW-1185">Reference proteome</keyword>
<dbReference type="RefSeq" id="XP_014156768.1">
    <property type="nucleotide sequence ID" value="XM_014301293.1"/>
</dbReference>
<evidence type="ECO:0000313" key="1">
    <source>
        <dbReference type="EMBL" id="KNC82866.1"/>
    </source>
</evidence>
<protein>
    <submittedName>
        <fullName evidence="1">Uncharacterized protein</fullName>
    </submittedName>
</protein>
<name>A0A0L0G209_9EUKA</name>